<dbReference type="InterPro" id="IPR038189">
    <property type="entry name" value="Cdc37_Hsp90-bd_sf"/>
</dbReference>
<name>T1K5L5_TETUR</name>
<dbReference type="GO" id="GO:0005737">
    <property type="term" value="C:cytoplasm"/>
    <property type="evidence" value="ECO:0007669"/>
    <property type="project" value="UniProtKB-SubCell"/>
</dbReference>
<feature type="coiled-coil region" evidence="7">
    <location>
        <begin position="40"/>
        <end position="101"/>
    </location>
</feature>
<evidence type="ECO:0000313" key="11">
    <source>
        <dbReference type="EnsemblMetazoa" id="tetur05g06680.1"/>
    </source>
</evidence>
<dbReference type="PANTHER" id="PTHR12800">
    <property type="entry name" value="CDC37-RELATED"/>
    <property type="match status" value="1"/>
</dbReference>
<dbReference type="SMART" id="SM01069">
    <property type="entry name" value="CDC37_C"/>
    <property type="match status" value="1"/>
</dbReference>
<dbReference type="EMBL" id="CAEY01001590">
    <property type="status" value="NOT_ANNOTATED_CDS"/>
    <property type="molecule type" value="Genomic_DNA"/>
</dbReference>
<dbReference type="Proteomes" id="UP000015104">
    <property type="component" value="Unassembled WGS sequence"/>
</dbReference>
<dbReference type="Gene3D" id="1.20.58.610">
    <property type="entry name" value="Cdc37, Hsp90 binding domain"/>
    <property type="match status" value="1"/>
</dbReference>
<dbReference type="InterPro" id="IPR013855">
    <property type="entry name" value="Cdc37_N_dom"/>
</dbReference>
<proteinExistence type="inferred from homology"/>
<dbReference type="InterPro" id="IPR004918">
    <property type="entry name" value="Cdc37"/>
</dbReference>
<dbReference type="GO" id="GO:0051082">
    <property type="term" value="F:unfolded protein binding"/>
    <property type="evidence" value="ECO:0007669"/>
    <property type="project" value="TreeGrafter"/>
</dbReference>
<dbReference type="Gene3D" id="6.10.140.250">
    <property type="match status" value="1"/>
</dbReference>
<dbReference type="SMART" id="SM01071">
    <property type="entry name" value="CDC37_N"/>
    <property type="match status" value="1"/>
</dbReference>
<evidence type="ECO:0000259" key="9">
    <source>
        <dbReference type="SMART" id="SM01070"/>
    </source>
</evidence>
<feature type="domain" description="Cdc37 N-terminal" evidence="10">
    <location>
        <begin position="1"/>
        <end position="120"/>
    </location>
</feature>
<dbReference type="GO" id="GO:0019901">
    <property type="term" value="F:protein kinase binding"/>
    <property type="evidence" value="ECO:0007669"/>
    <property type="project" value="InterPro"/>
</dbReference>
<dbReference type="Pfam" id="PF03234">
    <property type="entry name" value="CDC37_N"/>
    <property type="match status" value="1"/>
</dbReference>
<evidence type="ECO:0000259" key="8">
    <source>
        <dbReference type="SMART" id="SM01069"/>
    </source>
</evidence>
<dbReference type="STRING" id="32264.T1K5L5"/>
<keyword evidence="4" id="KW-0963">Cytoplasm</keyword>
<dbReference type="AlphaFoldDB" id="T1K5L5"/>
<evidence type="ECO:0000313" key="12">
    <source>
        <dbReference type="Proteomes" id="UP000015104"/>
    </source>
</evidence>
<dbReference type="EnsemblMetazoa" id="tetur05g06680.1">
    <property type="protein sequence ID" value="tetur05g06680.1"/>
    <property type="gene ID" value="tetur05g06680"/>
</dbReference>
<reference evidence="11" key="2">
    <citation type="submission" date="2015-06" db="UniProtKB">
        <authorList>
            <consortium name="EnsemblMetazoa"/>
        </authorList>
    </citation>
    <scope>IDENTIFICATION</scope>
</reference>
<evidence type="ECO:0000256" key="2">
    <source>
        <dbReference type="ARBA" id="ARBA00006222"/>
    </source>
</evidence>
<keyword evidence="5" id="KW-0143">Chaperone</keyword>
<dbReference type="HOGENOM" id="CLU_046495_0_0_1"/>
<dbReference type="SUPFAM" id="SSF101391">
    <property type="entry name" value="Hsp90 co-chaperone CDC37"/>
    <property type="match status" value="1"/>
</dbReference>
<feature type="coiled-coil region" evidence="7">
    <location>
        <begin position="244"/>
        <end position="283"/>
    </location>
</feature>
<evidence type="ECO:0000256" key="4">
    <source>
        <dbReference type="ARBA" id="ARBA00022490"/>
    </source>
</evidence>
<evidence type="ECO:0000256" key="6">
    <source>
        <dbReference type="ARBA" id="ARBA00031396"/>
    </source>
</evidence>
<keyword evidence="12" id="KW-1185">Reference proteome</keyword>
<comment type="similarity">
    <text evidence="2">Belongs to the CDC37 family.</text>
</comment>
<evidence type="ECO:0000256" key="7">
    <source>
        <dbReference type="SAM" id="Coils"/>
    </source>
</evidence>
<dbReference type="GO" id="GO:0050821">
    <property type="term" value="P:protein stabilization"/>
    <property type="evidence" value="ECO:0007669"/>
    <property type="project" value="TreeGrafter"/>
</dbReference>
<dbReference type="GO" id="GO:0006457">
    <property type="term" value="P:protein folding"/>
    <property type="evidence" value="ECO:0007669"/>
    <property type="project" value="TreeGrafter"/>
</dbReference>
<sequence>MIDYSKWNNIEISDDEDDTHPNIDKQSLFKWRHEARIQRMHEFNERKQKIFDAVEEARKNLEETKSKVSLTPDDQKLKDEMVKLEEKFKKLQNDAENIKKEERLMPWNVDTISKEGWSRTKINKPAVKQDKSKLSEEEKEKLYLEFIKANEKKIKHFGMLSKYDDCRTYLLEEPQLVCEETANYLTLWCLNLEIEDKHDLMNHVSKQVISMQYILELAKQLECDPRSCVSSFFKRIQTAEKEYLDAYEDELKAFRHRIKERAKEKLEKAMAELEEEEKAKRLGPGGLDPADVFETLPEKLKKCFESRDINMLKEVNLSYR</sequence>
<organism evidence="11 12">
    <name type="scientific">Tetranychus urticae</name>
    <name type="common">Two-spotted spider mite</name>
    <dbReference type="NCBI Taxonomy" id="32264"/>
    <lineage>
        <taxon>Eukaryota</taxon>
        <taxon>Metazoa</taxon>
        <taxon>Ecdysozoa</taxon>
        <taxon>Arthropoda</taxon>
        <taxon>Chelicerata</taxon>
        <taxon>Arachnida</taxon>
        <taxon>Acari</taxon>
        <taxon>Acariformes</taxon>
        <taxon>Trombidiformes</taxon>
        <taxon>Prostigmata</taxon>
        <taxon>Eleutherengona</taxon>
        <taxon>Raphignathae</taxon>
        <taxon>Tetranychoidea</taxon>
        <taxon>Tetranychidae</taxon>
        <taxon>Tetranychus</taxon>
    </lineage>
</organism>
<keyword evidence="7" id="KW-0175">Coiled coil</keyword>
<evidence type="ECO:0000256" key="3">
    <source>
        <dbReference type="ARBA" id="ARBA00020496"/>
    </source>
</evidence>
<reference evidence="12" key="1">
    <citation type="submission" date="2011-08" db="EMBL/GenBank/DDBJ databases">
        <authorList>
            <person name="Rombauts S."/>
        </authorList>
    </citation>
    <scope>NUCLEOTIDE SEQUENCE</scope>
    <source>
        <strain evidence="12">London</strain>
    </source>
</reference>
<dbReference type="GO" id="GO:0031072">
    <property type="term" value="F:heat shock protein binding"/>
    <property type="evidence" value="ECO:0007669"/>
    <property type="project" value="TreeGrafter"/>
</dbReference>
<protein>
    <recommendedName>
        <fullName evidence="3">Hsp90 co-chaperone Cdc37</fullName>
    </recommendedName>
    <alternativeName>
        <fullName evidence="6">Hsp90 chaperone protein kinase-targeting subunit</fullName>
    </alternativeName>
</protein>
<evidence type="ECO:0000256" key="1">
    <source>
        <dbReference type="ARBA" id="ARBA00004496"/>
    </source>
</evidence>
<dbReference type="PANTHER" id="PTHR12800:SF4">
    <property type="entry name" value="HSP90 CO-CHAPERONE CDC37"/>
    <property type="match status" value="1"/>
</dbReference>
<accession>T1K5L5</accession>
<dbReference type="InterPro" id="IPR013874">
    <property type="entry name" value="Cdc37_Hsp90-bd"/>
</dbReference>
<dbReference type="InterPro" id="IPR013873">
    <property type="entry name" value="Cdc37_C"/>
</dbReference>
<dbReference type="GO" id="GO:0051087">
    <property type="term" value="F:protein-folding chaperone binding"/>
    <property type="evidence" value="ECO:0007669"/>
    <property type="project" value="TreeGrafter"/>
</dbReference>
<dbReference type="eggNOG" id="KOG2260">
    <property type="taxonomic scope" value="Eukaryota"/>
</dbReference>
<dbReference type="Pfam" id="PF08565">
    <property type="entry name" value="CDC37_M"/>
    <property type="match status" value="1"/>
</dbReference>
<evidence type="ECO:0000256" key="5">
    <source>
        <dbReference type="ARBA" id="ARBA00023186"/>
    </source>
</evidence>
<evidence type="ECO:0000259" key="10">
    <source>
        <dbReference type="SMART" id="SM01071"/>
    </source>
</evidence>
<feature type="domain" description="Cdc37 Hsp90 binding" evidence="9">
    <location>
        <begin position="118"/>
        <end position="277"/>
    </location>
</feature>
<dbReference type="SMART" id="SM01070">
    <property type="entry name" value="CDC37_M"/>
    <property type="match status" value="1"/>
</dbReference>
<dbReference type="FunFam" id="1.20.58.610:FF:000001">
    <property type="entry name" value="Hsp90 co-chaperone Cdc37-like 1"/>
    <property type="match status" value="1"/>
</dbReference>
<feature type="domain" description="Cdc37 C-terminal" evidence="8">
    <location>
        <begin position="281"/>
        <end position="320"/>
    </location>
</feature>
<comment type="subcellular location">
    <subcellularLocation>
        <location evidence="1">Cytoplasm</location>
    </subcellularLocation>
</comment>